<evidence type="ECO:0000313" key="1">
    <source>
        <dbReference type="EMBL" id="TCS95509.1"/>
    </source>
</evidence>
<name>A0A4R3L781_9BACL</name>
<protein>
    <submittedName>
        <fullName evidence="1">Uncharacterized protein</fullName>
    </submittedName>
</protein>
<organism evidence="1 2">
    <name type="scientific">Hazenella coriacea</name>
    <dbReference type="NCBI Taxonomy" id="1179467"/>
    <lineage>
        <taxon>Bacteria</taxon>
        <taxon>Bacillati</taxon>
        <taxon>Bacillota</taxon>
        <taxon>Bacilli</taxon>
        <taxon>Bacillales</taxon>
        <taxon>Thermoactinomycetaceae</taxon>
        <taxon>Hazenella</taxon>
    </lineage>
</organism>
<proteinExistence type="predicted"/>
<dbReference type="AlphaFoldDB" id="A0A4R3L781"/>
<sequence length="72" mass="8709">MPSWKELKRFCERDGWELYKKTDHYFYRKIDQNGHLRLTKVSMGSGEIPSLLFKQILKKQLKVSPKYFNSKI</sequence>
<gene>
    <name evidence="1" type="ORF">EDD58_10282</name>
</gene>
<accession>A0A4R3L781</accession>
<comment type="caution">
    <text evidence="1">The sequence shown here is derived from an EMBL/GenBank/DDBJ whole genome shotgun (WGS) entry which is preliminary data.</text>
</comment>
<dbReference type="InterPro" id="IPR038570">
    <property type="entry name" value="HicA_sf"/>
</dbReference>
<dbReference type="OrthoDB" id="1725706at2"/>
<dbReference type="Proteomes" id="UP000294937">
    <property type="component" value="Unassembled WGS sequence"/>
</dbReference>
<evidence type="ECO:0000313" key="2">
    <source>
        <dbReference type="Proteomes" id="UP000294937"/>
    </source>
</evidence>
<reference evidence="1 2" key="1">
    <citation type="submission" date="2019-03" db="EMBL/GenBank/DDBJ databases">
        <title>Genomic Encyclopedia of Type Strains, Phase IV (KMG-IV): sequencing the most valuable type-strain genomes for metagenomic binning, comparative biology and taxonomic classification.</title>
        <authorList>
            <person name="Goeker M."/>
        </authorList>
    </citation>
    <scope>NUCLEOTIDE SEQUENCE [LARGE SCALE GENOMIC DNA]</scope>
    <source>
        <strain evidence="1 2">DSM 45707</strain>
    </source>
</reference>
<keyword evidence="2" id="KW-1185">Reference proteome</keyword>
<dbReference type="EMBL" id="SMAG01000002">
    <property type="protein sequence ID" value="TCS95509.1"/>
    <property type="molecule type" value="Genomic_DNA"/>
</dbReference>
<dbReference type="Gene3D" id="3.30.920.30">
    <property type="entry name" value="Hypothetical protein"/>
    <property type="match status" value="1"/>
</dbReference>
<dbReference type="SUPFAM" id="SSF54786">
    <property type="entry name" value="YcfA/nrd intein domain"/>
    <property type="match status" value="1"/>
</dbReference>
<dbReference type="RefSeq" id="WP_131923512.1">
    <property type="nucleotide sequence ID" value="NZ_SMAG01000002.1"/>
</dbReference>